<evidence type="ECO:0000256" key="1">
    <source>
        <dbReference type="SAM" id="Phobius"/>
    </source>
</evidence>
<evidence type="ECO:0008006" key="4">
    <source>
        <dbReference type="Google" id="ProtNLM"/>
    </source>
</evidence>
<keyword evidence="3" id="KW-1185">Reference proteome</keyword>
<keyword evidence="1" id="KW-1133">Transmembrane helix</keyword>
<feature type="transmembrane region" description="Helical" evidence="1">
    <location>
        <begin position="134"/>
        <end position="154"/>
    </location>
</feature>
<protein>
    <recommendedName>
        <fullName evidence="4">HdeD family acid-resistance protein</fullName>
    </recommendedName>
</protein>
<accession>A0ABT0RYX1</accession>
<feature type="transmembrane region" description="Helical" evidence="1">
    <location>
        <begin position="93"/>
        <end position="114"/>
    </location>
</feature>
<dbReference type="Proteomes" id="UP001165342">
    <property type="component" value="Unassembled WGS sequence"/>
</dbReference>
<comment type="caution">
    <text evidence="2">The sequence shown here is derived from an EMBL/GenBank/DDBJ whole genome shotgun (WGS) entry which is preliminary data.</text>
</comment>
<name>A0ABT0RYX1_9SPHN</name>
<reference evidence="2" key="1">
    <citation type="submission" date="2022-05" db="EMBL/GenBank/DDBJ databases">
        <authorList>
            <person name="Jo J.-H."/>
            <person name="Im W.-T."/>
        </authorList>
    </citation>
    <scope>NUCLEOTIDE SEQUENCE</scope>
    <source>
        <strain evidence="2">SE220</strain>
    </source>
</reference>
<gene>
    <name evidence="2" type="ORF">LZ538_01665</name>
</gene>
<feature type="transmembrane region" description="Helical" evidence="1">
    <location>
        <begin position="43"/>
        <end position="63"/>
    </location>
</feature>
<sequence>MATEAHRQLSGRVRARGIRAAGLAIIILSAGAALLPIEKGVSSDVMGAMLVAAGLIEIIAAALRRQVRQLATAAGVVTALAGVLFLVNPETRFFPTVLPIVGWLVLRCLILGYASTLSRGSVRRWTAFSAGMDLLLAALLITGLSITTIVVSLFGPTQPLIAGFSWILAASFVVNGLMLLEVASCESEGASDAG</sequence>
<proteinExistence type="predicted"/>
<dbReference type="RefSeq" id="WP_249830264.1">
    <property type="nucleotide sequence ID" value="NZ_JAMGBE010000001.1"/>
</dbReference>
<evidence type="ECO:0000313" key="3">
    <source>
        <dbReference type="Proteomes" id="UP001165342"/>
    </source>
</evidence>
<feature type="transmembrane region" description="Helical" evidence="1">
    <location>
        <begin position="20"/>
        <end position="37"/>
    </location>
</feature>
<feature type="transmembrane region" description="Helical" evidence="1">
    <location>
        <begin position="160"/>
        <end position="180"/>
    </location>
</feature>
<keyword evidence="1" id="KW-0812">Transmembrane</keyword>
<dbReference type="EMBL" id="JAMGBE010000001">
    <property type="protein sequence ID" value="MCL6728761.1"/>
    <property type="molecule type" value="Genomic_DNA"/>
</dbReference>
<feature type="transmembrane region" description="Helical" evidence="1">
    <location>
        <begin position="70"/>
        <end position="87"/>
    </location>
</feature>
<organism evidence="2 3">
    <name type="scientific">Sphingomonas hankyongi</name>
    <dbReference type="NCBI Taxonomy" id="2908209"/>
    <lineage>
        <taxon>Bacteria</taxon>
        <taxon>Pseudomonadati</taxon>
        <taxon>Pseudomonadota</taxon>
        <taxon>Alphaproteobacteria</taxon>
        <taxon>Sphingomonadales</taxon>
        <taxon>Sphingomonadaceae</taxon>
        <taxon>Sphingomonas</taxon>
    </lineage>
</organism>
<keyword evidence="1" id="KW-0472">Membrane</keyword>
<evidence type="ECO:0000313" key="2">
    <source>
        <dbReference type="EMBL" id="MCL6728761.1"/>
    </source>
</evidence>